<dbReference type="GO" id="GO:0043953">
    <property type="term" value="P:protein transport by the Tat complex"/>
    <property type="evidence" value="ECO:0007669"/>
    <property type="project" value="UniProtKB-UniRule"/>
</dbReference>
<keyword evidence="2 5" id="KW-0812">Transmembrane</keyword>
<dbReference type="InterPro" id="IPR002033">
    <property type="entry name" value="TatC"/>
</dbReference>
<evidence type="ECO:0000256" key="2">
    <source>
        <dbReference type="ARBA" id="ARBA00022692"/>
    </source>
</evidence>
<dbReference type="Proteomes" id="UP000315400">
    <property type="component" value="Unassembled WGS sequence"/>
</dbReference>
<name>A0A540VTJ4_9GAMM</name>
<evidence type="ECO:0000313" key="7">
    <source>
        <dbReference type="Proteomes" id="UP000315400"/>
    </source>
</evidence>
<dbReference type="PANTHER" id="PTHR30371">
    <property type="entry name" value="SEC-INDEPENDENT PROTEIN TRANSLOCASE PROTEIN TATC"/>
    <property type="match status" value="1"/>
</dbReference>
<comment type="function">
    <text evidence="5">Part of the twin-arginine translocation (Tat) system that transports large folded proteins containing a characteristic twin-arginine motif in their signal peptide across membranes. Together with TatB, TatC is part of a receptor directly interacting with Tat signal peptides.</text>
</comment>
<dbReference type="PROSITE" id="PS01218">
    <property type="entry name" value="TATC"/>
    <property type="match status" value="1"/>
</dbReference>
<evidence type="ECO:0000256" key="1">
    <source>
        <dbReference type="ARBA" id="ARBA00004141"/>
    </source>
</evidence>
<keyword evidence="5" id="KW-0811">Translocation</keyword>
<keyword evidence="3 5" id="KW-1133">Transmembrane helix</keyword>
<evidence type="ECO:0000256" key="4">
    <source>
        <dbReference type="ARBA" id="ARBA00023136"/>
    </source>
</evidence>
<gene>
    <name evidence="5 6" type="primary">tatC</name>
    <name evidence="6" type="ORF">FKY71_05345</name>
</gene>
<dbReference type="Pfam" id="PF00902">
    <property type="entry name" value="TatC"/>
    <property type="match status" value="1"/>
</dbReference>
<feature type="transmembrane region" description="Helical" evidence="5">
    <location>
        <begin position="84"/>
        <end position="103"/>
    </location>
</feature>
<evidence type="ECO:0000256" key="5">
    <source>
        <dbReference type="HAMAP-Rule" id="MF_00902"/>
    </source>
</evidence>
<dbReference type="AlphaFoldDB" id="A0A540VTJ4"/>
<comment type="subcellular location">
    <subcellularLocation>
        <location evidence="5">Cell membrane</location>
        <topology evidence="5">Multi-pass membrane protein</topology>
    </subcellularLocation>
    <subcellularLocation>
        <location evidence="1">Membrane</location>
        <topology evidence="1">Multi-pass membrane protein</topology>
    </subcellularLocation>
</comment>
<dbReference type="GO" id="GO:0065002">
    <property type="term" value="P:intracellular protein transmembrane transport"/>
    <property type="evidence" value="ECO:0007669"/>
    <property type="project" value="TreeGrafter"/>
</dbReference>
<organism evidence="6 7">
    <name type="scientific">Spiribacter salinus</name>
    <dbReference type="NCBI Taxonomy" id="1335746"/>
    <lineage>
        <taxon>Bacteria</taxon>
        <taxon>Pseudomonadati</taxon>
        <taxon>Pseudomonadota</taxon>
        <taxon>Gammaproteobacteria</taxon>
        <taxon>Chromatiales</taxon>
        <taxon>Ectothiorhodospiraceae</taxon>
        <taxon>Spiribacter</taxon>
    </lineage>
</organism>
<keyword evidence="5" id="KW-0813">Transport</keyword>
<dbReference type="GO" id="GO:0033281">
    <property type="term" value="C:TAT protein transport complex"/>
    <property type="evidence" value="ECO:0007669"/>
    <property type="project" value="UniProtKB-UniRule"/>
</dbReference>
<dbReference type="HAMAP" id="MF_00902">
    <property type="entry name" value="TatC"/>
    <property type="match status" value="1"/>
</dbReference>
<feature type="transmembrane region" description="Helical" evidence="5">
    <location>
        <begin position="162"/>
        <end position="186"/>
    </location>
</feature>
<dbReference type="STRING" id="1260251.SPISAL_00370"/>
<accession>A0A540VTJ4</accession>
<comment type="similarity">
    <text evidence="5">Belongs to the TatC family.</text>
</comment>
<evidence type="ECO:0000313" key="6">
    <source>
        <dbReference type="EMBL" id="TQF00085.1"/>
    </source>
</evidence>
<feature type="transmembrane region" description="Helical" evidence="5">
    <location>
        <begin position="198"/>
        <end position="215"/>
    </location>
</feature>
<keyword evidence="5" id="KW-1003">Cell membrane</keyword>
<dbReference type="NCBIfam" id="TIGR00945">
    <property type="entry name" value="tatC"/>
    <property type="match status" value="1"/>
</dbReference>
<protein>
    <recommendedName>
        <fullName evidence="5">Sec-independent protein translocase protein TatC</fullName>
    </recommendedName>
</protein>
<dbReference type="GO" id="GO:0009977">
    <property type="term" value="F:proton motive force dependent protein transmembrane transporter activity"/>
    <property type="evidence" value="ECO:0007669"/>
    <property type="project" value="TreeGrafter"/>
</dbReference>
<comment type="subunit">
    <text evidence="5">The Tat system comprises two distinct complexes: a TatABC complex, containing multiple copies of TatA, TatB and TatC subunits, and a separate TatA complex, containing only TatA subunits. Substrates initially bind to the TatABC complex, which probably triggers association of the separate TatA complex to form the active translocon.</text>
</comment>
<dbReference type="PRINTS" id="PR01840">
    <property type="entry name" value="TATCFAMILY"/>
</dbReference>
<dbReference type="PANTHER" id="PTHR30371:SF0">
    <property type="entry name" value="SEC-INDEPENDENT PROTEIN TRANSLOCASE PROTEIN TATC, CHLOROPLASTIC-RELATED"/>
    <property type="match status" value="1"/>
</dbReference>
<dbReference type="EMBL" id="VIFK01000025">
    <property type="protein sequence ID" value="TQF00085.1"/>
    <property type="molecule type" value="Genomic_DNA"/>
</dbReference>
<feature type="transmembrane region" description="Helical" evidence="5">
    <location>
        <begin position="57"/>
        <end position="78"/>
    </location>
</feature>
<feature type="transmembrane region" description="Helical" evidence="5">
    <location>
        <begin position="115"/>
        <end position="142"/>
    </location>
</feature>
<sequence>MSDQAADEGPQDEDRPLLTHLLELRNRLMRAAGVVLVLFLVLYPFREALYSALAGPLMAVLPEGTSMIATQVATPFLIPLKVSLVGAFFASIPYLLYQFWAFVAPGLYRHEKQLIWPLLISSILLFYLGMAFAYFVVFPLIFQFFAAATPEGVSMMTDIGEYLSFVMTLFFAFGASFEVPIATILLVRSGATTREALAAKRPYVIVAAFTIGMVLTPPDVISQVLLAVPVWLLFELGIFFSRWFKAPEPEADASDESNSDS</sequence>
<reference evidence="6 7" key="1">
    <citation type="submission" date="2019-06" db="EMBL/GenBank/DDBJ databases">
        <title>Metagenome assembled Genome of Spiribacter salinus SL48-SHIP from the microbial mat of Salt Lake 48 (Novosibirsk region, Russia).</title>
        <authorList>
            <person name="Shipova A."/>
            <person name="Rozanov A.S."/>
            <person name="Bryanskaya A.V."/>
            <person name="Peltek S.E."/>
        </authorList>
    </citation>
    <scope>NUCLEOTIDE SEQUENCE [LARGE SCALE GENOMIC DNA]</scope>
    <source>
        <strain evidence="6">SL48-SHIP-2</strain>
    </source>
</reference>
<comment type="caution">
    <text evidence="6">The sequence shown here is derived from an EMBL/GenBank/DDBJ whole genome shotgun (WGS) entry which is preliminary data.</text>
</comment>
<keyword evidence="4 5" id="KW-0472">Membrane</keyword>
<feature type="transmembrane region" description="Helical" evidence="5">
    <location>
        <begin position="28"/>
        <end position="45"/>
    </location>
</feature>
<evidence type="ECO:0000256" key="3">
    <source>
        <dbReference type="ARBA" id="ARBA00022989"/>
    </source>
</evidence>
<keyword evidence="5" id="KW-0653">Protein transport</keyword>
<proteinExistence type="inferred from homology"/>
<dbReference type="InterPro" id="IPR019820">
    <property type="entry name" value="Sec-indep_translocase_CS"/>
</dbReference>